<evidence type="ECO:0000256" key="1">
    <source>
        <dbReference type="ARBA" id="ARBA00022723"/>
    </source>
</evidence>
<keyword evidence="2" id="KW-0677">Repeat</keyword>
<evidence type="ECO:0000259" key="3">
    <source>
        <dbReference type="PROSITE" id="PS50222"/>
    </source>
</evidence>
<dbReference type="SUPFAM" id="SSF47473">
    <property type="entry name" value="EF-hand"/>
    <property type="match status" value="1"/>
</dbReference>
<dbReference type="Proteomes" id="UP001205311">
    <property type="component" value="Unassembled WGS sequence"/>
</dbReference>
<name>A0ABT1HSM7_STRSD</name>
<feature type="domain" description="EF-hand" evidence="3">
    <location>
        <begin position="136"/>
        <end position="168"/>
    </location>
</feature>
<dbReference type="InterPro" id="IPR011992">
    <property type="entry name" value="EF-hand-dom_pair"/>
</dbReference>
<dbReference type="Gene3D" id="1.10.238.10">
    <property type="entry name" value="EF-hand"/>
    <property type="match status" value="1"/>
</dbReference>
<comment type="caution">
    <text evidence="4">The sequence shown here is derived from an EMBL/GenBank/DDBJ whole genome shotgun (WGS) entry which is preliminary data.</text>
</comment>
<reference evidence="4 5" key="1">
    <citation type="submission" date="2022-06" db="EMBL/GenBank/DDBJ databases">
        <title>Genomic Encyclopedia of Archaeal and Bacterial Type Strains, Phase II (KMG-II): from individual species to whole genera.</title>
        <authorList>
            <person name="Goeker M."/>
        </authorList>
    </citation>
    <scope>NUCLEOTIDE SEQUENCE [LARGE SCALE GENOMIC DNA]</scope>
    <source>
        <strain evidence="4 5">DSM 40477</strain>
    </source>
</reference>
<evidence type="ECO:0000256" key="2">
    <source>
        <dbReference type="ARBA" id="ARBA00022737"/>
    </source>
</evidence>
<dbReference type="RefSeq" id="WP_253669446.1">
    <property type="nucleotide sequence ID" value="NZ_JAMTCP010000009.1"/>
</dbReference>
<evidence type="ECO:0000313" key="4">
    <source>
        <dbReference type="EMBL" id="MCP2258523.1"/>
    </source>
</evidence>
<dbReference type="InterPro" id="IPR018247">
    <property type="entry name" value="EF_Hand_1_Ca_BS"/>
</dbReference>
<dbReference type="PROSITE" id="PS00018">
    <property type="entry name" value="EF_HAND_1"/>
    <property type="match status" value="2"/>
</dbReference>
<organism evidence="4 5">
    <name type="scientific">Streptoalloteichus tenebrarius (strain ATCC 17920 / DSM 40477 / JCM 4838 / CBS 697.72 / NBRC 16177 / NCIMB 11028 / NRRL B-12390 / A12253. 1 / ISP 5477)</name>
    <name type="common">Streptomyces tenebrarius</name>
    <dbReference type="NCBI Taxonomy" id="1933"/>
    <lineage>
        <taxon>Bacteria</taxon>
        <taxon>Bacillati</taxon>
        <taxon>Actinomycetota</taxon>
        <taxon>Actinomycetes</taxon>
        <taxon>Pseudonocardiales</taxon>
        <taxon>Pseudonocardiaceae</taxon>
        <taxon>Streptoalloteichus</taxon>
    </lineage>
</organism>
<feature type="domain" description="EF-hand" evidence="3">
    <location>
        <begin position="99"/>
        <end position="134"/>
    </location>
</feature>
<dbReference type="InterPro" id="IPR002048">
    <property type="entry name" value="EF_hand_dom"/>
</dbReference>
<gene>
    <name evidence="4" type="ORF">LX15_002221</name>
</gene>
<accession>A0ABT1HSM7</accession>
<sequence length="182" mass="20291">MAVASGDLRQRKIAKSFEALDVTGRGTVSMSDLEDQVRRIAAEFGAAADSPQFARLLDADARCWRELVKCVGKSPEQELTMDEYVQGITRLRQQDIRKALTQYAEALFEMVDNNRDGRISRDEFVRYAKAIGVSSEDAGAVFQRMDSDGDGELSRTEFARNMYDFFAGSDVKATGNELIGRL</sequence>
<dbReference type="PANTHER" id="PTHR10827">
    <property type="entry name" value="RETICULOCALBIN"/>
    <property type="match status" value="1"/>
</dbReference>
<dbReference type="EMBL" id="JAMTCP010000009">
    <property type="protein sequence ID" value="MCP2258523.1"/>
    <property type="molecule type" value="Genomic_DNA"/>
</dbReference>
<protein>
    <submittedName>
        <fullName evidence="4">Ca2+-binding protein, EF-hand superfamily</fullName>
    </submittedName>
</protein>
<proteinExistence type="predicted"/>
<dbReference type="SMART" id="SM00054">
    <property type="entry name" value="EFh"/>
    <property type="match status" value="3"/>
</dbReference>
<keyword evidence="5" id="KW-1185">Reference proteome</keyword>
<evidence type="ECO:0000313" key="5">
    <source>
        <dbReference type="Proteomes" id="UP001205311"/>
    </source>
</evidence>
<keyword evidence="1" id="KW-0479">Metal-binding</keyword>
<dbReference type="Pfam" id="PF13499">
    <property type="entry name" value="EF-hand_7"/>
    <property type="match status" value="1"/>
</dbReference>
<dbReference type="PANTHER" id="PTHR10827:SF98">
    <property type="entry name" value="45 KDA CALCIUM-BINDING PROTEIN"/>
    <property type="match status" value="1"/>
</dbReference>
<dbReference type="CDD" id="cd00051">
    <property type="entry name" value="EFh"/>
    <property type="match status" value="1"/>
</dbReference>
<dbReference type="PROSITE" id="PS50222">
    <property type="entry name" value="EF_HAND_2"/>
    <property type="match status" value="2"/>
</dbReference>